<accession>S4P0G0</accession>
<name>S4P0G0_9NEOP</name>
<feature type="non-terminal residue" evidence="1">
    <location>
        <position position="67"/>
    </location>
</feature>
<organism evidence="1">
    <name type="scientific">Pararge aegeria</name>
    <name type="common">speckled wood butterfly</name>
    <dbReference type="NCBI Taxonomy" id="116150"/>
    <lineage>
        <taxon>Eukaryota</taxon>
        <taxon>Metazoa</taxon>
        <taxon>Ecdysozoa</taxon>
        <taxon>Arthropoda</taxon>
        <taxon>Hexapoda</taxon>
        <taxon>Insecta</taxon>
        <taxon>Pterygota</taxon>
        <taxon>Neoptera</taxon>
        <taxon>Endopterygota</taxon>
        <taxon>Lepidoptera</taxon>
        <taxon>Glossata</taxon>
        <taxon>Ditrysia</taxon>
        <taxon>Papilionoidea</taxon>
        <taxon>Nymphalidae</taxon>
        <taxon>Satyrinae</taxon>
        <taxon>Satyrini</taxon>
        <taxon>Parargina</taxon>
        <taxon>Pararge</taxon>
    </lineage>
</organism>
<feature type="non-terminal residue" evidence="1">
    <location>
        <position position="1"/>
    </location>
</feature>
<protein>
    <submittedName>
        <fullName evidence="1">Copia protein</fullName>
    </submittedName>
</protein>
<sequence>EEVLFCPEVPYNLLSVSRMQRAGLTIVFNKNGAEILNGNTTIMQGQQLADALTKPLPAITFHEMRRK</sequence>
<dbReference type="EMBL" id="GAIX01010927">
    <property type="protein sequence ID" value="JAA81633.1"/>
    <property type="molecule type" value="Transcribed_RNA"/>
</dbReference>
<dbReference type="AlphaFoldDB" id="S4P0G0"/>
<reference evidence="1" key="2">
    <citation type="submission" date="2013-05" db="EMBL/GenBank/DDBJ databases">
        <authorList>
            <person name="Carter J.-M."/>
            <person name="Baker S.C."/>
            <person name="Pink R."/>
            <person name="Carter D.R.F."/>
            <person name="Collins A."/>
            <person name="Tomlin J."/>
            <person name="Gibbs M."/>
            <person name="Breuker C.J."/>
        </authorList>
    </citation>
    <scope>NUCLEOTIDE SEQUENCE</scope>
    <source>
        <tissue evidence="1">Ovary</tissue>
    </source>
</reference>
<reference evidence="1" key="1">
    <citation type="journal article" date="2013" name="BMC Genomics">
        <title>Unscrambling butterfly oogenesis.</title>
        <authorList>
            <person name="Carter J.M."/>
            <person name="Baker S.C."/>
            <person name="Pink R."/>
            <person name="Carter D.R."/>
            <person name="Collins A."/>
            <person name="Tomlin J."/>
            <person name="Gibbs M."/>
            <person name="Breuker C.J."/>
        </authorList>
    </citation>
    <scope>NUCLEOTIDE SEQUENCE</scope>
    <source>
        <tissue evidence="1">Ovary</tissue>
    </source>
</reference>
<proteinExistence type="predicted"/>
<evidence type="ECO:0000313" key="1">
    <source>
        <dbReference type="EMBL" id="JAA81633.1"/>
    </source>
</evidence>